<accession>A0A9D4VX78</accession>
<reference evidence="4 5" key="1">
    <citation type="journal article" date="2022" name="Nat. Genet.">
        <title>Improved pea reference genome and pan-genome highlight genomic features and evolutionary characteristics.</title>
        <authorList>
            <person name="Yang T."/>
            <person name="Liu R."/>
            <person name="Luo Y."/>
            <person name="Hu S."/>
            <person name="Wang D."/>
            <person name="Wang C."/>
            <person name="Pandey M.K."/>
            <person name="Ge S."/>
            <person name="Xu Q."/>
            <person name="Li N."/>
            <person name="Li G."/>
            <person name="Huang Y."/>
            <person name="Saxena R.K."/>
            <person name="Ji Y."/>
            <person name="Li M."/>
            <person name="Yan X."/>
            <person name="He Y."/>
            <person name="Liu Y."/>
            <person name="Wang X."/>
            <person name="Xiang C."/>
            <person name="Varshney R.K."/>
            <person name="Ding H."/>
            <person name="Gao S."/>
            <person name="Zong X."/>
        </authorList>
    </citation>
    <scope>NUCLEOTIDE SEQUENCE [LARGE SCALE GENOMIC DNA]</scope>
    <source>
        <strain evidence="4 5">cv. Zhongwan 6</strain>
    </source>
</reference>
<dbReference type="InterPro" id="IPR018067">
    <property type="entry name" value="PP2A_PR55_CS"/>
</dbReference>
<proteinExistence type="predicted"/>
<protein>
    <recommendedName>
        <fullName evidence="3">WW domain-containing protein</fullName>
    </recommendedName>
</protein>
<dbReference type="InterPro" id="IPR000009">
    <property type="entry name" value="PP2A_PR55"/>
</dbReference>
<dbReference type="InterPro" id="IPR036020">
    <property type="entry name" value="WW_dom_sf"/>
</dbReference>
<evidence type="ECO:0000313" key="4">
    <source>
        <dbReference type="EMBL" id="KAI5392009.1"/>
    </source>
</evidence>
<dbReference type="Gene3D" id="2.20.70.10">
    <property type="match status" value="1"/>
</dbReference>
<dbReference type="AlphaFoldDB" id="A0A9D4VX78"/>
<dbReference type="PANTHER" id="PTHR11871">
    <property type="entry name" value="PROTEIN PHOSPHATASE PP2A REGULATORY SUBUNIT B"/>
    <property type="match status" value="1"/>
</dbReference>
<dbReference type="GO" id="GO:0019888">
    <property type="term" value="F:protein phosphatase regulator activity"/>
    <property type="evidence" value="ECO:0007669"/>
    <property type="project" value="InterPro"/>
</dbReference>
<evidence type="ECO:0000256" key="1">
    <source>
        <dbReference type="ARBA" id="ARBA00022574"/>
    </source>
</evidence>
<dbReference type="GO" id="GO:0000159">
    <property type="term" value="C:protein phosphatase type 2A complex"/>
    <property type="evidence" value="ECO:0007669"/>
    <property type="project" value="InterPro"/>
</dbReference>
<dbReference type="CDD" id="cd00201">
    <property type="entry name" value="WW"/>
    <property type="match status" value="1"/>
</dbReference>
<dbReference type="Proteomes" id="UP001058974">
    <property type="component" value="Chromosome 7"/>
</dbReference>
<dbReference type="Gramene" id="Psat07G0669900-T1">
    <property type="protein sequence ID" value="KAI5392009.1"/>
    <property type="gene ID" value="KIW84_076699"/>
</dbReference>
<dbReference type="PRINTS" id="PR00600">
    <property type="entry name" value="PP2APR55"/>
</dbReference>
<dbReference type="InterPro" id="IPR001202">
    <property type="entry name" value="WW_dom"/>
</dbReference>
<evidence type="ECO:0000259" key="3">
    <source>
        <dbReference type="PROSITE" id="PS50020"/>
    </source>
</evidence>
<dbReference type="PROSITE" id="PS50020">
    <property type="entry name" value="WW_DOMAIN_2"/>
    <property type="match status" value="1"/>
</dbReference>
<gene>
    <name evidence="4" type="ORF">KIW84_076699</name>
</gene>
<dbReference type="PROSITE" id="PS01159">
    <property type="entry name" value="WW_DOMAIN_1"/>
    <property type="match status" value="1"/>
</dbReference>
<keyword evidence="2" id="KW-0677">Repeat</keyword>
<evidence type="ECO:0000256" key="2">
    <source>
        <dbReference type="ARBA" id="ARBA00022737"/>
    </source>
</evidence>
<dbReference type="SUPFAM" id="SSF51045">
    <property type="entry name" value="WW domain"/>
    <property type="match status" value="1"/>
</dbReference>
<dbReference type="PROSITE" id="PS01024">
    <property type="entry name" value="PR55_1"/>
    <property type="match status" value="1"/>
</dbReference>
<name>A0A9D4VX78_PEA</name>
<comment type="caution">
    <text evidence="4">The sequence shown here is derived from an EMBL/GenBank/DDBJ whole genome shotgun (WGS) entry which is preliminary data.</text>
</comment>
<feature type="domain" description="WW" evidence="3">
    <location>
        <begin position="71"/>
        <end position="105"/>
    </location>
</feature>
<keyword evidence="5" id="KW-1185">Reference proteome</keyword>
<dbReference type="Pfam" id="PF00397">
    <property type="entry name" value="WW"/>
    <property type="match status" value="1"/>
</dbReference>
<keyword evidence="1" id="KW-0853">WD repeat</keyword>
<dbReference type="EMBL" id="JAMSHJ010000007">
    <property type="protein sequence ID" value="KAI5392009.1"/>
    <property type="molecule type" value="Genomic_DNA"/>
</dbReference>
<evidence type="ECO:0000313" key="5">
    <source>
        <dbReference type="Proteomes" id="UP001058974"/>
    </source>
</evidence>
<dbReference type="SMART" id="SM00456">
    <property type="entry name" value="WW"/>
    <property type="match status" value="1"/>
</dbReference>
<organism evidence="4 5">
    <name type="scientific">Pisum sativum</name>
    <name type="common">Garden pea</name>
    <name type="synonym">Lathyrus oleraceus</name>
    <dbReference type="NCBI Taxonomy" id="3888"/>
    <lineage>
        <taxon>Eukaryota</taxon>
        <taxon>Viridiplantae</taxon>
        <taxon>Streptophyta</taxon>
        <taxon>Embryophyta</taxon>
        <taxon>Tracheophyta</taxon>
        <taxon>Spermatophyta</taxon>
        <taxon>Magnoliopsida</taxon>
        <taxon>eudicotyledons</taxon>
        <taxon>Gunneridae</taxon>
        <taxon>Pentapetalae</taxon>
        <taxon>rosids</taxon>
        <taxon>fabids</taxon>
        <taxon>Fabales</taxon>
        <taxon>Fabaceae</taxon>
        <taxon>Papilionoideae</taxon>
        <taxon>50 kb inversion clade</taxon>
        <taxon>NPAAA clade</taxon>
        <taxon>Hologalegina</taxon>
        <taxon>IRL clade</taxon>
        <taxon>Fabeae</taxon>
        <taxon>Lathyrus</taxon>
    </lineage>
</organism>
<sequence length="231" mass="26949">MEYLKLLDISVSIDSVAQNNGLQDTMQNSTSMDVKYSEENGSDVALGNMQNGMVSQDLMNASEHFDDQDGSGVSSGWKIVMHEESQLYYYWNVETEETSWEVPQVLIQADHLANDPLPPASVTHTCFIFHESKPYSTNWADLHPEFCYKTEFQSHEPEFDYLKSLEIEEKINRTKWCQTANRAVFLLSTNDKTIKFWKDQEKKVKKVSDMNIDPSKEWKWIYPKFKQFLYP</sequence>